<dbReference type="EMBL" id="CP041405">
    <property type="protein sequence ID" value="QDM43954.1"/>
    <property type="molecule type" value="Genomic_DNA"/>
</dbReference>
<feature type="domain" description="HTH merR-type" evidence="5">
    <location>
        <begin position="118"/>
        <end position="172"/>
    </location>
</feature>
<proteinExistence type="predicted"/>
<dbReference type="EMBL" id="JAMDMM010000021">
    <property type="protein sequence ID" value="MCY9607541.1"/>
    <property type="molecule type" value="Genomic_DNA"/>
</dbReference>
<dbReference type="SMART" id="SM00422">
    <property type="entry name" value="HTH_MERR"/>
    <property type="match status" value="2"/>
</dbReference>
<dbReference type="RefSeq" id="WP_087444873.1">
    <property type="nucleotide sequence ID" value="NZ_CABMNB010000047.1"/>
</dbReference>
<dbReference type="GeneID" id="76996473"/>
<evidence type="ECO:0000313" key="8">
    <source>
        <dbReference type="Proteomes" id="UP000315377"/>
    </source>
</evidence>
<keyword evidence="3 7" id="KW-0238">DNA-binding</keyword>
<gene>
    <name evidence="7" type="ORF">FLT43_10910</name>
    <name evidence="6" type="ORF">M5W83_10305</name>
</gene>
<dbReference type="GO" id="GO:0003677">
    <property type="term" value="F:DNA binding"/>
    <property type="evidence" value="ECO:0007669"/>
    <property type="project" value="UniProtKB-KW"/>
</dbReference>
<dbReference type="PANTHER" id="PTHR30204:SF69">
    <property type="entry name" value="MERR-FAMILY TRANSCRIPTIONAL REGULATOR"/>
    <property type="match status" value="1"/>
</dbReference>
<evidence type="ECO:0000313" key="9">
    <source>
        <dbReference type="Proteomes" id="UP001209276"/>
    </source>
</evidence>
<dbReference type="Proteomes" id="UP001209276">
    <property type="component" value="Unassembled WGS sequence"/>
</dbReference>
<dbReference type="AlphaFoldDB" id="A0AAP9DUH9"/>
<keyword evidence="1" id="KW-0678">Repressor</keyword>
<evidence type="ECO:0000259" key="5">
    <source>
        <dbReference type="PROSITE" id="PS50937"/>
    </source>
</evidence>
<keyword evidence="2" id="KW-0805">Transcription regulation</keyword>
<protein>
    <submittedName>
        <fullName evidence="7">MerR family DNA-binding transcriptional regulator</fullName>
    </submittedName>
</protein>
<keyword evidence="4" id="KW-0804">Transcription</keyword>
<dbReference type="SUPFAM" id="SSF46955">
    <property type="entry name" value="Putative DNA-binding domain"/>
    <property type="match status" value="2"/>
</dbReference>
<feature type="domain" description="HTH merR-type" evidence="5">
    <location>
        <begin position="1"/>
        <end position="71"/>
    </location>
</feature>
<reference evidence="7 8" key="1">
    <citation type="submission" date="2019-07" db="EMBL/GenBank/DDBJ databases">
        <title>Paenibacillus thiaminolyticus NRRL B-4156.</title>
        <authorList>
            <person name="Hehnly C."/>
            <person name="Zhang L."/>
        </authorList>
    </citation>
    <scope>NUCLEOTIDE SEQUENCE [LARGE SCALE GENOMIC DNA]</scope>
    <source>
        <strain evidence="7 8">NRRL B-4156</strain>
    </source>
</reference>
<dbReference type="InterPro" id="IPR000551">
    <property type="entry name" value="MerR-type_HTH_dom"/>
</dbReference>
<dbReference type="PANTHER" id="PTHR30204">
    <property type="entry name" value="REDOX-CYCLING DRUG-SENSING TRANSCRIPTIONAL ACTIVATOR SOXR"/>
    <property type="match status" value="1"/>
</dbReference>
<organism evidence="7 8">
    <name type="scientific">Paenibacillus thiaminolyticus</name>
    <name type="common">Bacillus thiaminolyticus</name>
    <dbReference type="NCBI Taxonomy" id="49283"/>
    <lineage>
        <taxon>Bacteria</taxon>
        <taxon>Bacillati</taxon>
        <taxon>Bacillota</taxon>
        <taxon>Bacilli</taxon>
        <taxon>Bacillales</taxon>
        <taxon>Paenibacillaceae</taxon>
        <taxon>Paenibacillus</taxon>
    </lineage>
</organism>
<evidence type="ECO:0000256" key="3">
    <source>
        <dbReference type="ARBA" id="ARBA00023125"/>
    </source>
</evidence>
<evidence type="ECO:0000313" key="7">
    <source>
        <dbReference type="EMBL" id="QDM43954.1"/>
    </source>
</evidence>
<dbReference type="InterPro" id="IPR009061">
    <property type="entry name" value="DNA-bd_dom_put_sf"/>
</dbReference>
<evidence type="ECO:0000313" key="6">
    <source>
        <dbReference type="EMBL" id="MCY9607541.1"/>
    </source>
</evidence>
<dbReference type="Proteomes" id="UP000315377">
    <property type="component" value="Chromosome"/>
</dbReference>
<dbReference type="Pfam" id="PF00376">
    <property type="entry name" value="MerR"/>
    <property type="match status" value="2"/>
</dbReference>
<name>A0AAP9DUH9_PANTH</name>
<evidence type="ECO:0000256" key="4">
    <source>
        <dbReference type="ARBA" id="ARBA00023163"/>
    </source>
</evidence>
<dbReference type="InterPro" id="IPR047057">
    <property type="entry name" value="MerR_fam"/>
</dbReference>
<reference evidence="6 9" key="2">
    <citation type="submission" date="2022-05" db="EMBL/GenBank/DDBJ databases">
        <title>Genome Sequencing of Bee-Associated Microbes.</title>
        <authorList>
            <person name="Dunlap C."/>
        </authorList>
    </citation>
    <scope>NUCLEOTIDE SEQUENCE [LARGE SCALE GENOMIC DNA]</scope>
    <source>
        <strain evidence="6 9">NRRL B-14613</strain>
    </source>
</reference>
<evidence type="ECO:0000256" key="1">
    <source>
        <dbReference type="ARBA" id="ARBA00022491"/>
    </source>
</evidence>
<accession>A0AAP9DUH9</accession>
<dbReference type="GO" id="GO:0003700">
    <property type="term" value="F:DNA-binding transcription factor activity"/>
    <property type="evidence" value="ECO:0007669"/>
    <property type="project" value="InterPro"/>
</dbReference>
<dbReference type="PROSITE" id="PS50937">
    <property type="entry name" value="HTH_MERR_2"/>
    <property type="match status" value="2"/>
</dbReference>
<keyword evidence="9" id="KW-1185">Reference proteome</keyword>
<sequence length="234" mass="27024">MRPIDAARRLKLSTSALRNYEAQGIIPPALRDPNGYRKYTEEHLAYLECIAAMAAGYGMEVTSDVMRLLRARDTASALWLVNEAQALLHRDRGLAEEAIRRFELEERGPSEPDADNDGMTIGEVAAETGVPRSTLRYWEKEGLIASSRDEQNGYRRFSPPQLRKIWLLRTLRTVLYSADSVRLKQAIRKLKDNDAERAWDIAHESLQYLNRLNQEQLRGSYYLFRLCRRLKLLQ</sequence>
<evidence type="ECO:0000256" key="2">
    <source>
        <dbReference type="ARBA" id="ARBA00023015"/>
    </source>
</evidence>
<dbReference type="Gene3D" id="1.10.1660.10">
    <property type="match status" value="2"/>
</dbReference>